<evidence type="ECO:0000313" key="2">
    <source>
        <dbReference type="EMBL" id="KAE8268679.1"/>
    </source>
</evidence>
<evidence type="ECO:0000256" key="1">
    <source>
        <dbReference type="SAM" id="MobiDB-lite"/>
    </source>
</evidence>
<feature type="region of interest" description="Disordered" evidence="1">
    <location>
        <begin position="1"/>
        <end position="20"/>
    </location>
</feature>
<dbReference type="EMBL" id="LWDG02000135">
    <property type="protein sequence ID" value="KAE8268679.1"/>
    <property type="molecule type" value="Genomic_DNA"/>
</dbReference>
<feature type="compositionally biased region" description="Basic and acidic residues" evidence="1">
    <location>
        <begin position="52"/>
        <end position="72"/>
    </location>
</feature>
<feature type="region of interest" description="Disordered" evidence="1">
    <location>
        <begin position="44"/>
        <end position="81"/>
    </location>
</feature>
<comment type="caution">
    <text evidence="2">The sequence shown here is derived from an EMBL/GenBank/DDBJ whole genome shotgun (WGS) entry which is preliminary data.</text>
</comment>
<reference evidence="2" key="1">
    <citation type="submission" date="2016-04" db="EMBL/GenBank/DDBJ databases">
        <authorList>
            <person name="Nguyen H.D."/>
            <person name="Samba Siva P."/>
            <person name="Cullis J."/>
            <person name="Levesque C.A."/>
            <person name="Hambleton S."/>
        </authorList>
    </citation>
    <scope>NUCLEOTIDE SEQUENCE</scope>
    <source>
        <strain evidence="2">DAOMC 236422</strain>
    </source>
</reference>
<protein>
    <submittedName>
        <fullName evidence="2">Uncharacterized protein</fullName>
    </submittedName>
</protein>
<sequence length="98" mass="10637">MDFDNPGFQEFADASGGTSWKSGCDRGARIDLAGGNLGLPVCRPPKGSGIRARRETRCPLRSSRSEQPEREQATSVELGSPHRLDGGYHLYVEYGTVP</sequence>
<dbReference type="Proteomes" id="UP000078113">
    <property type="component" value="Unassembled WGS sequence"/>
</dbReference>
<evidence type="ECO:0000313" key="3">
    <source>
        <dbReference type="Proteomes" id="UP000078113"/>
    </source>
</evidence>
<organism evidence="2 3">
    <name type="scientific">Tilletia walkeri</name>
    <dbReference type="NCBI Taxonomy" id="117179"/>
    <lineage>
        <taxon>Eukaryota</taxon>
        <taxon>Fungi</taxon>
        <taxon>Dikarya</taxon>
        <taxon>Basidiomycota</taxon>
        <taxon>Ustilaginomycotina</taxon>
        <taxon>Exobasidiomycetes</taxon>
        <taxon>Tilletiales</taxon>
        <taxon>Tilletiaceae</taxon>
        <taxon>Tilletia</taxon>
    </lineage>
</organism>
<keyword evidence="3" id="KW-1185">Reference proteome</keyword>
<gene>
    <name evidence="2" type="ORF">A4X09_0g3662</name>
</gene>
<accession>A0A8X7T505</accession>
<dbReference type="AlphaFoldDB" id="A0A8X7T505"/>
<proteinExistence type="predicted"/>
<name>A0A8X7T505_9BASI</name>
<reference evidence="2" key="2">
    <citation type="journal article" date="2019" name="IMA Fungus">
        <title>Genome sequencing and comparison of five Tilletia species to identify candidate genes for the detection of regulated species infecting wheat.</title>
        <authorList>
            <person name="Nguyen H.D.T."/>
            <person name="Sultana T."/>
            <person name="Kesanakurti P."/>
            <person name="Hambleton S."/>
        </authorList>
    </citation>
    <scope>NUCLEOTIDE SEQUENCE</scope>
    <source>
        <strain evidence="2">DAOMC 236422</strain>
    </source>
</reference>